<dbReference type="PROSITE" id="PS51186">
    <property type="entry name" value="GNAT"/>
    <property type="match status" value="1"/>
</dbReference>
<keyword evidence="4" id="KW-0012">Acyltransferase</keyword>
<dbReference type="Pfam" id="PF13523">
    <property type="entry name" value="Acetyltransf_8"/>
    <property type="match status" value="1"/>
</dbReference>
<protein>
    <submittedName>
        <fullName evidence="4">GNAT family N-acetyltransferase</fullName>
        <ecNumber evidence="4">2.3.1.-</ecNumber>
    </submittedName>
</protein>
<dbReference type="InterPro" id="IPR016181">
    <property type="entry name" value="Acyl_CoA_acyltransferase"/>
</dbReference>
<name>A0ABV9IAD1_9DEIO</name>
<dbReference type="SUPFAM" id="SSF55729">
    <property type="entry name" value="Acyl-CoA N-acyltransferases (Nat)"/>
    <property type="match status" value="1"/>
</dbReference>
<dbReference type="SMART" id="SM01006">
    <property type="entry name" value="AlcB"/>
    <property type="match status" value="1"/>
</dbReference>
<feature type="domain" description="N-acetyltransferase" evidence="3">
    <location>
        <begin position="2"/>
        <end position="161"/>
    </location>
</feature>
<gene>
    <name evidence="4" type="ORF">ACFO0D_09790</name>
</gene>
<evidence type="ECO:0000313" key="4">
    <source>
        <dbReference type="EMBL" id="MFC4638635.1"/>
    </source>
</evidence>
<dbReference type="GO" id="GO:0016746">
    <property type="term" value="F:acyltransferase activity"/>
    <property type="evidence" value="ECO:0007669"/>
    <property type="project" value="UniProtKB-KW"/>
</dbReference>
<evidence type="ECO:0000259" key="3">
    <source>
        <dbReference type="PROSITE" id="PS51186"/>
    </source>
</evidence>
<dbReference type="EMBL" id="JBHSEI010000006">
    <property type="protein sequence ID" value="MFC4638635.1"/>
    <property type="molecule type" value="Genomic_DNA"/>
</dbReference>
<accession>A0ABV9IAD1</accession>
<dbReference type="InterPro" id="IPR019432">
    <property type="entry name" value="Acyltransferase_MbtK/IucB-like"/>
</dbReference>
<keyword evidence="4" id="KW-0808">Transferase</keyword>
<dbReference type="RefSeq" id="WP_380061637.1">
    <property type="nucleotide sequence ID" value="NZ_JBHSEI010000006.1"/>
</dbReference>
<keyword evidence="5" id="KW-1185">Reference proteome</keyword>
<comment type="pathway">
    <text evidence="1">Siderophore biosynthesis.</text>
</comment>
<reference evidence="5" key="1">
    <citation type="journal article" date="2019" name="Int. J. Syst. Evol. Microbiol.">
        <title>The Global Catalogue of Microorganisms (GCM) 10K type strain sequencing project: providing services to taxonomists for standard genome sequencing and annotation.</title>
        <authorList>
            <consortium name="The Broad Institute Genomics Platform"/>
            <consortium name="The Broad Institute Genome Sequencing Center for Infectious Disease"/>
            <person name="Wu L."/>
            <person name="Ma J."/>
        </authorList>
    </citation>
    <scope>NUCLEOTIDE SEQUENCE [LARGE SCALE GENOMIC DNA]</scope>
    <source>
        <strain evidence="5">CCUG 55995</strain>
    </source>
</reference>
<proteinExistence type="predicted"/>
<dbReference type="EC" id="2.3.1.-" evidence="4"/>
<dbReference type="Proteomes" id="UP001595952">
    <property type="component" value="Unassembled WGS sequence"/>
</dbReference>
<keyword evidence="2" id="KW-0046">Antibiotic resistance</keyword>
<evidence type="ECO:0000256" key="1">
    <source>
        <dbReference type="ARBA" id="ARBA00004924"/>
    </source>
</evidence>
<dbReference type="PANTHER" id="PTHR31438">
    <property type="entry name" value="LYSINE N-ACYLTRANSFERASE C17G9.06C-RELATED"/>
    <property type="match status" value="1"/>
</dbReference>
<dbReference type="InterPro" id="IPR000182">
    <property type="entry name" value="GNAT_dom"/>
</dbReference>
<evidence type="ECO:0000313" key="5">
    <source>
        <dbReference type="Proteomes" id="UP001595952"/>
    </source>
</evidence>
<dbReference type="PANTHER" id="PTHR31438:SF1">
    <property type="entry name" value="LYSINE N-ACYLTRANSFERASE C17G9.06C-RELATED"/>
    <property type="match status" value="1"/>
</dbReference>
<comment type="caution">
    <text evidence="4">The sequence shown here is derived from an EMBL/GenBank/DDBJ whole genome shotgun (WGS) entry which is preliminary data.</text>
</comment>
<evidence type="ECO:0000256" key="2">
    <source>
        <dbReference type="ARBA" id="ARBA00023251"/>
    </source>
</evidence>
<sequence>MITFETLTLAHLPRLTAWLQAPHVRAFWDDGERDEAAVRAHYFALGRTLCSVVFAVRGRPAGFLQAERVTPEHEFWAHAAPGGATWAMDLLIGEPDLTGQGWGPQVIAAFVSRLRDEQPDLRRVLIDPDQRNVRAQRAYEKAGFAPLGFYEGLQLMALDVI</sequence>
<organism evidence="4 5">
    <name type="scientific">Deinococcus hohokamensis</name>
    <dbReference type="NCBI Taxonomy" id="309883"/>
    <lineage>
        <taxon>Bacteria</taxon>
        <taxon>Thermotogati</taxon>
        <taxon>Deinococcota</taxon>
        <taxon>Deinococci</taxon>
        <taxon>Deinococcales</taxon>
        <taxon>Deinococcaceae</taxon>
        <taxon>Deinococcus</taxon>
    </lineage>
</organism>
<dbReference type="Gene3D" id="3.40.630.30">
    <property type="match status" value="1"/>
</dbReference>